<dbReference type="AlphaFoldDB" id="A0A371ENP3"/>
<dbReference type="Proteomes" id="UP000257109">
    <property type="component" value="Unassembled WGS sequence"/>
</dbReference>
<dbReference type="EMBL" id="QJKJ01012889">
    <property type="protein sequence ID" value="RDX67667.1"/>
    <property type="molecule type" value="Genomic_DNA"/>
</dbReference>
<evidence type="ECO:0008006" key="4">
    <source>
        <dbReference type="Google" id="ProtNLM"/>
    </source>
</evidence>
<keyword evidence="3" id="KW-1185">Reference proteome</keyword>
<comment type="caution">
    <text evidence="2">The sequence shown here is derived from an EMBL/GenBank/DDBJ whole genome shotgun (WGS) entry which is preliminary data.</text>
</comment>
<feature type="non-terminal residue" evidence="2">
    <location>
        <position position="1"/>
    </location>
</feature>
<dbReference type="InterPro" id="IPR017853">
    <property type="entry name" value="GH"/>
</dbReference>
<feature type="non-terminal residue" evidence="2">
    <location>
        <position position="188"/>
    </location>
</feature>
<keyword evidence="1" id="KW-0732">Signal</keyword>
<accession>A0A371ENP3</accession>
<feature type="signal peptide" evidence="1">
    <location>
        <begin position="1"/>
        <end position="27"/>
    </location>
</feature>
<dbReference type="OrthoDB" id="442731at2759"/>
<name>A0A371ENP3_MUCPR</name>
<feature type="chain" id="PRO_5017035385" description="Mannan endo-1,4-beta-mannosidase" evidence="1">
    <location>
        <begin position="28"/>
        <end position="188"/>
    </location>
</feature>
<protein>
    <recommendedName>
        <fullName evidence="4">Mannan endo-1,4-beta-mannosidase</fullName>
    </recommendedName>
</protein>
<proteinExistence type="predicted"/>
<evidence type="ECO:0000313" key="2">
    <source>
        <dbReference type="EMBL" id="RDX67667.1"/>
    </source>
</evidence>
<evidence type="ECO:0000313" key="3">
    <source>
        <dbReference type="Proteomes" id="UP000257109"/>
    </source>
</evidence>
<organism evidence="2 3">
    <name type="scientific">Mucuna pruriens</name>
    <name type="common">Velvet bean</name>
    <name type="synonym">Dolichos pruriens</name>
    <dbReference type="NCBI Taxonomy" id="157652"/>
    <lineage>
        <taxon>Eukaryota</taxon>
        <taxon>Viridiplantae</taxon>
        <taxon>Streptophyta</taxon>
        <taxon>Embryophyta</taxon>
        <taxon>Tracheophyta</taxon>
        <taxon>Spermatophyta</taxon>
        <taxon>Magnoliopsida</taxon>
        <taxon>eudicotyledons</taxon>
        <taxon>Gunneridae</taxon>
        <taxon>Pentapetalae</taxon>
        <taxon>rosids</taxon>
        <taxon>fabids</taxon>
        <taxon>Fabales</taxon>
        <taxon>Fabaceae</taxon>
        <taxon>Papilionoideae</taxon>
        <taxon>50 kb inversion clade</taxon>
        <taxon>NPAAA clade</taxon>
        <taxon>indigoferoid/millettioid clade</taxon>
        <taxon>Phaseoleae</taxon>
        <taxon>Mucuna</taxon>
    </lineage>
</organism>
<dbReference type="SUPFAM" id="SSF51445">
    <property type="entry name" value="(Trans)glycosidases"/>
    <property type="match status" value="1"/>
</dbReference>
<sequence>SKKKNEGKLLCLILLLALLLFASHSNSLPLSTNKRWIVDEQGKRMKLHCVNWSSYLNSMVGEGLDLIKPLNDLVGEIKKTRFQLCLLLALDLTTFSLENVTLIQAFDVVIDEFGKQDLMLLADNHWWQYAWEINYGAQVHEPMSNNRSQSKSKCFAWFLMSGPKLVALVISEFGIDVTHKHEKNHKFM</sequence>
<gene>
    <name evidence="2" type="ORF">CR513_53422</name>
</gene>
<dbReference type="STRING" id="157652.A0A371ENP3"/>
<dbReference type="Gene3D" id="3.20.20.80">
    <property type="entry name" value="Glycosidases"/>
    <property type="match status" value="1"/>
</dbReference>
<evidence type="ECO:0000256" key="1">
    <source>
        <dbReference type="SAM" id="SignalP"/>
    </source>
</evidence>
<dbReference type="PANTHER" id="PTHR31263:SF46">
    <property type="entry name" value="HYDROLYZING O-GLYCOSYL COMPOUNDS HYDROLASE"/>
    <property type="match status" value="1"/>
</dbReference>
<reference evidence="2" key="1">
    <citation type="submission" date="2018-05" db="EMBL/GenBank/DDBJ databases">
        <title>Draft genome of Mucuna pruriens seed.</title>
        <authorList>
            <person name="Nnadi N.E."/>
            <person name="Vos R."/>
            <person name="Hasami M.H."/>
            <person name="Devisetty U.K."/>
            <person name="Aguiy J.C."/>
        </authorList>
    </citation>
    <scope>NUCLEOTIDE SEQUENCE [LARGE SCALE GENOMIC DNA]</scope>
    <source>
        <strain evidence="2">JCA_2017</strain>
    </source>
</reference>
<dbReference type="PANTHER" id="PTHR31263">
    <property type="entry name" value="CELLULASE FAMILY PROTEIN (AFU_ORTHOLOGUE AFUA_5G14560)"/>
    <property type="match status" value="1"/>
</dbReference>